<gene>
    <name evidence="8" type="ORF">M0813_04865</name>
</gene>
<keyword evidence="3 6" id="KW-0010">Activator</keyword>
<comment type="function">
    <text evidence="6">Component of the Mediator complex, a coactivator involved in the regulated transcription of nearly all RNA polymerase II-dependent genes. Mediator functions as a bridge to convey information from gene-specific regulatory proteins to the basal RNA polymerase II transcription machinery. Mediator is recruited to promoters by direct interactions with regulatory proteins and serves as a scaffold for the assembly of a functional preinitiation complex with RNA polymerase II and the general transcription factors.</text>
</comment>
<keyword evidence="5 6" id="KW-0539">Nucleus</keyword>
<evidence type="ECO:0000256" key="2">
    <source>
        <dbReference type="ARBA" id="ARBA00023015"/>
    </source>
</evidence>
<evidence type="ECO:0000256" key="1">
    <source>
        <dbReference type="ARBA" id="ARBA00004123"/>
    </source>
</evidence>
<evidence type="ECO:0000256" key="5">
    <source>
        <dbReference type="ARBA" id="ARBA00023242"/>
    </source>
</evidence>
<evidence type="ECO:0000313" key="8">
    <source>
        <dbReference type="EMBL" id="KAJ6232344.1"/>
    </source>
</evidence>
<dbReference type="Proteomes" id="UP001150062">
    <property type="component" value="Unassembled WGS sequence"/>
</dbReference>
<dbReference type="SUPFAM" id="SSF140718">
    <property type="entry name" value="Mediator hinge subcomplex-like"/>
    <property type="match status" value="1"/>
</dbReference>
<protein>
    <recommendedName>
        <fullName evidence="6">Mediator of RNA polymerase II transcription subunit 21</fullName>
    </recommendedName>
</protein>
<evidence type="ECO:0000256" key="4">
    <source>
        <dbReference type="ARBA" id="ARBA00023163"/>
    </source>
</evidence>
<name>A0ABQ8XIM8_9EUKA</name>
<evidence type="ECO:0000313" key="9">
    <source>
        <dbReference type="Proteomes" id="UP001150062"/>
    </source>
</evidence>
<evidence type="ECO:0000256" key="3">
    <source>
        <dbReference type="ARBA" id="ARBA00023159"/>
    </source>
</evidence>
<dbReference type="EMBL" id="JAOAOG010000292">
    <property type="protein sequence ID" value="KAJ6232344.1"/>
    <property type="molecule type" value="Genomic_DNA"/>
</dbReference>
<organism evidence="8 9">
    <name type="scientific">Anaeramoeba flamelloides</name>
    <dbReference type="NCBI Taxonomy" id="1746091"/>
    <lineage>
        <taxon>Eukaryota</taxon>
        <taxon>Metamonada</taxon>
        <taxon>Anaeramoebidae</taxon>
        <taxon>Anaeramoeba</taxon>
    </lineage>
</organism>
<comment type="subunit">
    <text evidence="6">Component of the Mediator complex.</text>
</comment>
<dbReference type="InterPro" id="IPR037212">
    <property type="entry name" value="Med7/Med21-like"/>
</dbReference>
<comment type="caution">
    <text evidence="8">The sequence shown here is derived from an EMBL/GenBank/DDBJ whole genome shotgun (WGS) entry which is preliminary data.</text>
</comment>
<evidence type="ECO:0000256" key="7">
    <source>
        <dbReference type="SAM" id="Coils"/>
    </source>
</evidence>
<keyword evidence="7" id="KW-0175">Coiled coil</keyword>
<evidence type="ECO:0000256" key="6">
    <source>
        <dbReference type="RuleBase" id="RU366036"/>
    </source>
</evidence>
<sequence length="166" mass="19333">MVDDLTKIQDTVDELVEKMYTAIGVIQRDAIHLKTNNSNEKELKNSIQIENNNNNNNNNNNLQTQLEEEQVFTKEDIKEHAIGIVKTSKKIDKLLDRISDLTTIGEEEQLKKLEELEKQNELVTKQLKEKAQTAEFWLKRIKVALNEVVTETHEVKELEQKLRSNH</sequence>
<dbReference type="PANTHER" id="PTHR13381">
    <property type="entry name" value="RNA POLYMERASE II HOLOENZYME COMPONENT SRB7"/>
    <property type="match status" value="1"/>
</dbReference>
<dbReference type="Gene3D" id="6.10.280.10">
    <property type="entry name" value="Mediator complex, subunit Med21"/>
    <property type="match status" value="1"/>
</dbReference>
<keyword evidence="4 6" id="KW-0804">Transcription</keyword>
<keyword evidence="2 6" id="KW-0805">Transcription regulation</keyword>
<comment type="subcellular location">
    <subcellularLocation>
        <location evidence="1 6">Nucleus</location>
    </subcellularLocation>
</comment>
<dbReference type="Pfam" id="PF11221">
    <property type="entry name" value="Med21"/>
    <property type="match status" value="1"/>
</dbReference>
<proteinExistence type="inferred from homology"/>
<dbReference type="InterPro" id="IPR021384">
    <property type="entry name" value="Mediator_Med21"/>
</dbReference>
<dbReference type="PANTHER" id="PTHR13381:SF0">
    <property type="entry name" value="MEDIATOR OF RNA POLYMERASE II TRANSCRIPTION SUBUNIT 21"/>
    <property type="match status" value="1"/>
</dbReference>
<feature type="coiled-coil region" evidence="7">
    <location>
        <begin position="106"/>
        <end position="161"/>
    </location>
</feature>
<accession>A0ABQ8XIM8</accession>
<keyword evidence="9" id="KW-1185">Reference proteome</keyword>
<comment type="similarity">
    <text evidence="6">Belongs to the Mediator complex subunit 21 family.</text>
</comment>
<reference evidence="8" key="1">
    <citation type="submission" date="2022-08" db="EMBL/GenBank/DDBJ databases">
        <title>Novel sulfate-reducing endosymbionts in the free-living metamonad Anaeramoeba.</title>
        <authorList>
            <person name="Jerlstrom-Hultqvist J."/>
            <person name="Cepicka I."/>
            <person name="Gallot-Lavallee L."/>
            <person name="Salas-Leiva D."/>
            <person name="Curtis B.A."/>
            <person name="Zahonova K."/>
            <person name="Pipaliya S."/>
            <person name="Dacks J."/>
            <person name="Roger A.J."/>
        </authorList>
    </citation>
    <scope>NUCLEOTIDE SEQUENCE</scope>
    <source>
        <strain evidence="8">Schooner1</strain>
    </source>
</reference>